<evidence type="ECO:0000256" key="6">
    <source>
        <dbReference type="ARBA" id="ARBA00022989"/>
    </source>
</evidence>
<dbReference type="AlphaFoldDB" id="A0A7M7M9N2"/>
<evidence type="ECO:0000256" key="5">
    <source>
        <dbReference type="ARBA" id="ARBA00022824"/>
    </source>
</evidence>
<dbReference type="Pfam" id="PF04506">
    <property type="entry name" value="Rft-1"/>
    <property type="match status" value="1"/>
</dbReference>
<feature type="transmembrane region" description="Helical" evidence="9">
    <location>
        <begin position="43"/>
        <end position="65"/>
    </location>
</feature>
<feature type="transmembrane region" description="Helical" evidence="9">
    <location>
        <begin position="123"/>
        <end position="147"/>
    </location>
</feature>
<dbReference type="GeneID" id="111249908"/>
<evidence type="ECO:0000256" key="7">
    <source>
        <dbReference type="ARBA" id="ARBA00023136"/>
    </source>
</evidence>
<feature type="transmembrane region" description="Helical" evidence="9">
    <location>
        <begin position="405"/>
        <end position="429"/>
    </location>
</feature>
<comment type="subcellular location">
    <subcellularLocation>
        <location evidence="1 9">Endoplasmic reticulum membrane</location>
        <topology evidence="1 9">Multi-pass membrane protein</topology>
    </subcellularLocation>
</comment>
<dbReference type="Proteomes" id="UP000594260">
    <property type="component" value="Unplaced"/>
</dbReference>
<dbReference type="EnsemblMetazoa" id="XM_022804372">
    <property type="protein sequence ID" value="XP_022660107"/>
    <property type="gene ID" value="LOC111249908"/>
</dbReference>
<dbReference type="InParanoid" id="A0A7M7M9N2"/>
<dbReference type="RefSeq" id="XP_022660107.1">
    <property type="nucleotide sequence ID" value="XM_022804372.1"/>
</dbReference>
<evidence type="ECO:0000256" key="3">
    <source>
        <dbReference type="ARBA" id="ARBA00010288"/>
    </source>
</evidence>
<feature type="transmembrane region" description="Helical" evidence="9">
    <location>
        <begin position="328"/>
        <end position="352"/>
    </location>
</feature>
<evidence type="ECO:0000256" key="9">
    <source>
        <dbReference type="RuleBase" id="RU365067"/>
    </source>
</evidence>
<dbReference type="GO" id="GO:0005789">
    <property type="term" value="C:endoplasmic reticulum membrane"/>
    <property type="evidence" value="ECO:0007669"/>
    <property type="project" value="UniProtKB-SubCell"/>
</dbReference>
<comment type="pathway">
    <text evidence="2">Protein modification; protein glycosylation.</text>
</comment>
<comment type="similarity">
    <text evidence="3 9">Belongs to the RFT1 family.</text>
</comment>
<name>A0A7M7M9N2_VARDE</name>
<protein>
    <recommendedName>
        <fullName evidence="9">Protein RFT1 homolog</fullName>
    </recommendedName>
</protein>
<dbReference type="GO" id="GO:0006488">
    <property type="term" value="P:dolichol-linked oligosaccharide biosynthetic process"/>
    <property type="evidence" value="ECO:0007669"/>
    <property type="project" value="InterPro"/>
</dbReference>
<dbReference type="OrthoDB" id="9979195at2759"/>
<keyword evidence="11" id="KW-1185">Reference proteome</keyword>
<feature type="transmembrane region" description="Helical" evidence="9">
    <location>
        <begin position="154"/>
        <end position="174"/>
    </location>
</feature>
<evidence type="ECO:0000256" key="1">
    <source>
        <dbReference type="ARBA" id="ARBA00004477"/>
    </source>
</evidence>
<dbReference type="KEGG" id="vde:111249908"/>
<dbReference type="FunCoup" id="A0A7M7M9N2">
    <property type="interactions" value="1265"/>
</dbReference>
<keyword evidence="4 9" id="KW-0812">Transmembrane</keyword>
<comment type="function">
    <text evidence="8 9">Intramembrane glycolipid transporter that operates in the biosynthetic pathway of dolichol-linked oligosaccharides, the glycan precursors employed in protein asparagine (N)-glycosylation. The sequential addition of sugars to dolichol pyrophosphate produces dolichol-linked oligosaccharides containing fourteen sugars, including two GlcNAcs, nine mannoses and three glucoses. Once assembled, the oligosaccharide is transferred from the lipid to nascent proteins by oligosaccharyltransferases. The assembly of dolichol-linked oligosaccharides begins on the cytosolic side of the endoplasmic reticulum membrane and finishes in its lumen. RFT1 could mediate the translocation of the cytosolically oriented intermediate DolPP-GlcNAc2Man5, produced by ALG11, into the ER lumen where dolichol-linked oligosaccharides assembly continues. However, the intramembrane lipid transporter activity could not be confirmed in vitro.</text>
</comment>
<evidence type="ECO:0000256" key="2">
    <source>
        <dbReference type="ARBA" id="ARBA00004922"/>
    </source>
</evidence>
<dbReference type="PANTHER" id="PTHR13117">
    <property type="entry name" value="ENDOPLASMIC RETICULUM MULTISPAN TRANSMEMBRANE PROTEIN-RELATED"/>
    <property type="match status" value="1"/>
</dbReference>
<feature type="transmembrane region" description="Helical" evidence="9">
    <location>
        <begin position="435"/>
        <end position="455"/>
    </location>
</feature>
<sequence>MSNERLAGSLVAVALKAISLNIGLHISMRLCTFVLNAFILRHITKYAFGVINVRLMLLFSTIHFLASEPFRRACCTDTSHDKWSKIINLSWLSVPLASSVGALLSVVWVYLLETPDDPTYLLSVGITFVAAIIEVMAEPMFIIGCAFGYVKFKVFAEGSALALRCVLMSVLVFVRPSQALLAYAISQLIASTYFTVIFYAYFHFVCAHNLDTSLPIAHIYQMIPFFEGVDGAVGELAASFVKQTVFKQVLTEGERYVMTTFCVLDFASQGVYEAVSNLGSLAARYIFGQVEENGYLLFGQLFGRGDPNTRKESDVRLGAEILSNLLKLMLIVALVIATFGQAFSGTLLYIYAGDSLLPFGRTLMRLHCMYIAFIAVNGITECFVFATMTKKQLDKHNAKMAQCSLIFLVASYVFSRIFGAVGLIFANMVNMTLRIVLSFCYINHFFAQINANIVLRSMPNKWVIIILITSCALTLTSELLIGDRIIPHAAFGGVCFLIVTIVTYKSEHELTSFIRKNVIEKKL</sequence>
<feature type="transmembrane region" description="Helical" evidence="9">
    <location>
        <begin position="180"/>
        <end position="202"/>
    </location>
</feature>
<proteinExistence type="inferred from homology"/>
<evidence type="ECO:0000313" key="10">
    <source>
        <dbReference type="EnsemblMetazoa" id="XP_022660107"/>
    </source>
</evidence>
<keyword evidence="5" id="KW-0256">Endoplasmic reticulum</keyword>
<feature type="transmembrane region" description="Helical" evidence="9">
    <location>
        <begin position="364"/>
        <end position="385"/>
    </location>
</feature>
<evidence type="ECO:0000313" key="11">
    <source>
        <dbReference type="Proteomes" id="UP000594260"/>
    </source>
</evidence>
<dbReference type="GO" id="GO:0034203">
    <property type="term" value="P:glycolipid translocation"/>
    <property type="evidence" value="ECO:0007669"/>
    <property type="project" value="TreeGrafter"/>
</dbReference>
<evidence type="ECO:0000256" key="4">
    <source>
        <dbReference type="ARBA" id="ARBA00022692"/>
    </source>
</evidence>
<keyword evidence="7 9" id="KW-0472">Membrane</keyword>
<feature type="transmembrane region" description="Helical" evidence="9">
    <location>
        <begin position="485"/>
        <end position="504"/>
    </location>
</feature>
<reference evidence="10" key="1">
    <citation type="submission" date="2021-01" db="UniProtKB">
        <authorList>
            <consortium name="EnsemblMetazoa"/>
        </authorList>
    </citation>
    <scope>IDENTIFICATION</scope>
</reference>
<feature type="transmembrane region" description="Helical" evidence="9">
    <location>
        <begin position="462"/>
        <end position="479"/>
    </location>
</feature>
<evidence type="ECO:0000256" key="8">
    <source>
        <dbReference type="ARBA" id="ARBA00045912"/>
    </source>
</evidence>
<accession>A0A7M7M9N2</accession>
<feature type="transmembrane region" description="Helical" evidence="9">
    <location>
        <begin position="86"/>
        <end position="111"/>
    </location>
</feature>
<organism evidence="10 11">
    <name type="scientific">Varroa destructor</name>
    <name type="common">Honeybee mite</name>
    <dbReference type="NCBI Taxonomy" id="109461"/>
    <lineage>
        <taxon>Eukaryota</taxon>
        <taxon>Metazoa</taxon>
        <taxon>Ecdysozoa</taxon>
        <taxon>Arthropoda</taxon>
        <taxon>Chelicerata</taxon>
        <taxon>Arachnida</taxon>
        <taxon>Acari</taxon>
        <taxon>Parasitiformes</taxon>
        <taxon>Mesostigmata</taxon>
        <taxon>Gamasina</taxon>
        <taxon>Dermanyssoidea</taxon>
        <taxon>Varroidae</taxon>
        <taxon>Varroa</taxon>
    </lineage>
</organism>
<dbReference type="PANTHER" id="PTHR13117:SF5">
    <property type="entry name" value="PROTEIN RFT1 HOMOLOG"/>
    <property type="match status" value="1"/>
</dbReference>
<keyword evidence="6 9" id="KW-1133">Transmembrane helix</keyword>
<dbReference type="OMA" id="WPGKLFG"/>
<dbReference type="InterPro" id="IPR007594">
    <property type="entry name" value="RFT1"/>
</dbReference>